<evidence type="ECO:0000313" key="2">
    <source>
        <dbReference type="Proteomes" id="UP001465976"/>
    </source>
</evidence>
<gene>
    <name evidence="1" type="ORF">V5O48_017699</name>
</gene>
<organism evidence="1 2">
    <name type="scientific">Marasmius crinis-equi</name>
    <dbReference type="NCBI Taxonomy" id="585013"/>
    <lineage>
        <taxon>Eukaryota</taxon>
        <taxon>Fungi</taxon>
        <taxon>Dikarya</taxon>
        <taxon>Basidiomycota</taxon>
        <taxon>Agaricomycotina</taxon>
        <taxon>Agaricomycetes</taxon>
        <taxon>Agaricomycetidae</taxon>
        <taxon>Agaricales</taxon>
        <taxon>Marasmiineae</taxon>
        <taxon>Marasmiaceae</taxon>
        <taxon>Marasmius</taxon>
    </lineage>
</organism>
<dbReference type="EMBL" id="JBAHYK010002835">
    <property type="protein sequence ID" value="KAL0564346.1"/>
    <property type="molecule type" value="Genomic_DNA"/>
</dbReference>
<comment type="caution">
    <text evidence="1">The sequence shown here is derived from an EMBL/GenBank/DDBJ whole genome shotgun (WGS) entry which is preliminary data.</text>
</comment>
<protein>
    <submittedName>
        <fullName evidence="1">Uncharacterized protein</fullName>
    </submittedName>
</protein>
<name>A0ABR3EN97_9AGAR</name>
<accession>A0ABR3EN97</accession>
<keyword evidence="2" id="KW-1185">Reference proteome</keyword>
<sequence length="131" mass="14797">MEDTMKENFEREQVGLPVEDPRHPHHLCMKALEEAQSTIDLQRKLHQSASSRATRYLQDHIAERDEYADTHYKLEASEAKTLHVQEELTVLRQAVLQAAGVLFELAVHAGGDTQDLPQTVQRIAGQLTDAT</sequence>
<proteinExistence type="predicted"/>
<dbReference type="Proteomes" id="UP001465976">
    <property type="component" value="Unassembled WGS sequence"/>
</dbReference>
<reference evidence="1 2" key="1">
    <citation type="submission" date="2024-02" db="EMBL/GenBank/DDBJ databases">
        <title>A draft genome for the cacao thread blight pathogen Marasmius crinis-equi.</title>
        <authorList>
            <person name="Cohen S.P."/>
            <person name="Baruah I.K."/>
            <person name="Amoako-Attah I."/>
            <person name="Bukari Y."/>
            <person name="Meinhardt L.W."/>
            <person name="Bailey B.A."/>
        </authorList>
    </citation>
    <scope>NUCLEOTIDE SEQUENCE [LARGE SCALE GENOMIC DNA]</scope>
    <source>
        <strain evidence="1 2">GH-76</strain>
    </source>
</reference>
<evidence type="ECO:0000313" key="1">
    <source>
        <dbReference type="EMBL" id="KAL0564346.1"/>
    </source>
</evidence>